<keyword evidence="1" id="KW-1133">Transmembrane helix</keyword>
<dbReference type="SUPFAM" id="SSF48317">
    <property type="entry name" value="Acid phosphatase/Vanadium-dependent haloperoxidase"/>
    <property type="match status" value="1"/>
</dbReference>
<evidence type="ECO:0000259" key="2">
    <source>
        <dbReference type="Pfam" id="PF01569"/>
    </source>
</evidence>
<feature type="transmembrane region" description="Helical" evidence="1">
    <location>
        <begin position="174"/>
        <end position="193"/>
    </location>
</feature>
<feature type="transmembrane region" description="Helical" evidence="1">
    <location>
        <begin position="56"/>
        <end position="78"/>
    </location>
</feature>
<dbReference type="Proteomes" id="UP000305109">
    <property type="component" value="Unassembled WGS sequence"/>
</dbReference>
<feature type="transmembrane region" description="Helical" evidence="1">
    <location>
        <begin position="85"/>
        <end position="103"/>
    </location>
</feature>
<protein>
    <submittedName>
        <fullName evidence="3">Phosphatase PAP2 family protein</fullName>
    </submittedName>
</protein>
<keyword evidence="1" id="KW-0472">Membrane</keyword>
<evidence type="ECO:0000256" key="1">
    <source>
        <dbReference type="SAM" id="Phobius"/>
    </source>
</evidence>
<dbReference type="RefSeq" id="WP_136907265.1">
    <property type="nucleotide sequence ID" value="NZ_SUMD01000002.1"/>
</dbReference>
<feature type="transmembrane region" description="Helical" evidence="1">
    <location>
        <begin position="147"/>
        <end position="168"/>
    </location>
</feature>
<sequence length="214" mass="22516">MTRIKPARLVVALALLILGIIGFELAVNTAGGQIVDQQLMVDAAAFSEDLGVFSAEFVGLVTPILIVGGVLVVLMITLRNNPIALTLRVVVVTLGPITTAWVLKQSLDRPDLNGLVMHNSFPSGTLTAITALVCAIVLVTPTRWRAVVAINGALLTISTAISVVVRQWHRPSDVIGALLLVGCYTLAVAAFPLNTTAARHSILADPSNERLSGV</sequence>
<keyword evidence="1" id="KW-0812">Transmembrane</keyword>
<gene>
    <name evidence="3" type="ORF">FCG67_03595</name>
</gene>
<evidence type="ECO:0000313" key="4">
    <source>
        <dbReference type="Proteomes" id="UP000305109"/>
    </source>
</evidence>
<proteinExistence type="predicted"/>
<organism evidence="3 4">
    <name type="scientific">Rhodococcus oryzae</name>
    <dbReference type="NCBI Taxonomy" id="2571143"/>
    <lineage>
        <taxon>Bacteria</taxon>
        <taxon>Bacillati</taxon>
        <taxon>Actinomycetota</taxon>
        <taxon>Actinomycetes</taxon>
        <taxon>Mycobacteriales</taxon>
        <taxon>Nocardiaceae</taxon>
        <taxon>Rhodococcus</taxon>
    </lineage>
</organism>
<keyword evidence="4" id="KW-1185">Reference proteome</keyword>
<evidence type="ECO:0000313" key="3">
    <source>
        <dbReference type="EMBL" id="TJZ79988.1"/>
    </source>
</evidence>
<accession>A0ABY2RPU5</accession>
<comment type="caution">
    <text evidence="3">The sequence shown here is derived from an EMBL/GenBank/DDBJ whole genome shotgun (WGS) entry which is preliminary data.</text>
</comment>
<dbReference type="InterPro" id="IPR000326">
    <property type="entry name" value="PAP2/HPO"/>
</dbReference>
<feature type="transmembrane region" description="Helical" evidence="1">
    <location>
        <begin position="123"/>
        <end position="140"/>
    </location>
</feature>
<dbReference type="Gene3D" id="1.20.144.10">
    <property type="entry name" value="Phosphatidic acid phosphatase type 2/haloperoxidase"/>
    <property type="match status" value="1"/>
</dbReference>
<name>A0ABY2RPU5_9NOCA</name>
<dbReference type="Pfam" id="PF01569">
    <property type="entry name" value="PAP2"/>
    <property type="match status" value="1"/>
</dbReference>
<feature type="domain" description="Phosphatidic acid phosphatase type 2/haloperoxidase" evidence="2">
    <location>
        <begin position="106"/>
        <end position="191"/>
    </location>
</feature>
<dbReference type="InterPro" id="IPR036938">
    <property type="entry name" value="PAP2/HPO_sf"/>
</dbReference>
<dbReference type="EMBL" id="SUMD01000002">
    <property type="protein sequence ID" value="TJZ79988.1"/>
    <property type="molecule type" value="Genomic_DNA"/>
</dbReference>
<reference evidence="3 4" key="1">
    <citation type="submission" date="2019-04" db="EMBL/GenBank/DDBJ databases">
        <title>Rhodococcus oryzae sp. nov., a novel actinomycete isolated from rhizosphere soil of rice (Oryza sativa L.).</title>
        <authorList>
            <person name="Li C."/>
        </authorList>
    </citation>
    <scope>NUCLEOTIDE SEQUENCE [LARGE SCALE GENOMIC DNA]</scope>
    <source>
        <strain evidence="3 4">NEAU-CX67</strain>
    </source>
</reference>